<dbReference type="AlphaFoldDB" id="A0A1I4CHU3"/>
<evidence type="ECO:0000313" key="1">
    <source>
        <dbReference type="EMBL" id="SFK80812.1"/>
    </source>
</evidence>
<gene>
    <name evidence="1" type="ORF">SAMN05192579_10716</name>
</gene>
<evidence type="ECO:0008006" key="3">
    <source>
        <dbReference type="Google" id="ProtNLM"/>
    </source>
</evidence>
<proteinExistence type="predicted"/>
<name>A0A1I4CHU3_9GAMM</name>
<keyword evidence="2" id="KW-1185">Reference proteome</keyword>
<evidence type="ECO:0000313" key="2">
    <source>
        <dbReference type="Proteomes" id="UP000198725"/>
    </source>
</evidence>
<reference evidence="2" key="1">
    <citation type="submission" date="2016-10" db="EMBL/GenBank/DDBJ databases">
        <authorList>
            <person name="Varghese N."/>
            <person name="Submissions S."/>
        </authorList>
    </citation>
    <scope>NUCLEOTIDE SEQUENCE [LARGE SCALE GENOMIC DNA]</scope>
    <source>
        <strain evidence="2">MO64</strain>
    </source>
</reference>
<organism evidence="1 2">
    <name type="scientific">Rhodanobacter glycinis</name>
    <dbReference type="NCBI Taxonomy" id="582702"/>
    <lineage>
        <taxon>Bacteria</taxon>
        <taxon>Pseudomonadati</taxon>
        <taxon>Pseudomonadota</taxon>
        <taxon>Gammaproteobacteria</taxon>
        <taxon>Lysobacterales</taxon>
        <taxon>Rhodanobacteraceae</taxon>
        <taxon>Rhodanobacter</taxon>
    </lineage>
</organism>
<dbReference type="EMBL" id="FOSR01000007">
    <property type="protein sequence ID" value="SFK80812.1"/>
    <property type="molecule type" value="Genomic_DNA"/>
</dbReference>
<protein>
    <recommendedName>
        <fullName evidence="3">Phosphoglycerate mutase</fullName>
    </recommendedName>
</protein>
<accession>A0A1I4CHU3</accession>
<sequence>MSAAVIHPLELWLPALGRFDPTHPLHRWLAQSDRLEAGPQGYLDGLAGYFDSGAAPMPVAALTRELLAGDAGEATWLCADPSWVQPDMTGVRLLACGQMQLLMDEAREFADTLRPVFDEAGVRLEISAADHWHLRLSPGLELPDFAAPEQALGEDLYQHLPQGAEGRRWRVLINEVQVLLHQHPRNAARSAAGQPPVNSVWLWGAGTLPARVRSRFGGVVGDDVLLTALAERAKILHQPRTPDSVAAAREGWLVDLQDLPVADIEHDWWPRLQALAQRQTVRISFASGERWLHLPWHRWRFWRGSRR</sequence>
<dbReference type="Proteomes" id="UP000198725">
    <property type="component" value="Unassembled WGS sequence"/>
</dbReference>
<dbReference type="RefSeq" id="WP_092703386.1">
    <property type="nucleotide sequence ID" value="NZ_FOSR01000007.1"/>
</dbReference>